<keyword evidence="4 6" id="KW-0786">Thiamine pyrophosphate</keyword>
<dbReference type="EMBL" id="RKRK01000002">
    <property type="protein sequence ID" value="RPF57643.1"/>
    <property type="molecule type" value="Genomic_DNA"/>
</dbReference>
<comment type="catalytic activity">
    <reaction evidence="6">
        <text>isochorismate + 2-oxoglutarate + H(+) = 5-enolpyruvoyl-6-hydroxy-2-succinyl-cyclohex-3-ene-1-carboxylate + CO2</text>
        <dbReference type="Rhea" id="RHEA:25593"/>
        <dbReference type="ChEBI" id="CHEBI:15378"/>
        <dbReference type="ChEBI" id="CHEBI:16526"/>
        <dbReference type="ChEBI" id="CHEBI:16810"/>
        <dbReference type="ChEBI" id="CHEBI:29780"/>
        <dbReference type="ChEBI" id="CHEBI:58818"/>
        <dbReference type="EC" id="2.2.1.9"/>
    </reaction>
</comment>
<feature type="domain" description="Thiamine pyrophosphate enzyme N-terminal TPP-binding" evidence="7">
    <location>
        <begin position="9"/>
        <end position="123"/>
    </location>
</feature>
<dbReference type="Pfam" id="PF02776">
    <property type="entry name" value="TPP_enzyme_N"/>
    <property type="match status" value="1"/>
</dbReference>
<comment type="function">
    <text evidence="6">Catalyzes the thiamine diphosphate-dependent decarboxylation of 2-oxoglutarate and the subsequent addition of the resulting succinic semialdehyde-thiamine pyrophosphate anion to isochorismate to yield 2-succinyl-5-enolpyruvyl-6-hydroxy-3-cyclohexene-1-carboxylate (SEPHCHC).</text>
</comment>
<evidence type="ECO:0000259" key="7">
    <source>
        <dbReference type="Pfam" id="PF02776"/>
    </source>
</evidence>
<reference evidence="8 9" key="1">
    <citation type="submission" date="2018-11" db="EMBL/GenBank/DDBJ databases">
        <title>Genomic Encyclopedia of Type Strains, Phase IV (KMG-IV): sequencing the most valuable type-strain genomes for metagenomic binning, comparative biology and taxonomic classification.</title>
        <authorList>
            <person name="Goeker M."/>
        </authorList>
    </citation>
    <scope>NUCLEOTIDE SEQUENCE [LARGE SCALE GENOMIC DNA]</scope>
    <source>
        <strain evidence="8 9">DSM 29158</strain>
    </source>
</reference>
<dbReference type="UniPathway" id="UPA01057">
    <property type="reaction ID" value="UER00164"/>
</dbReference>
<proteinExistence type="inferred from homology"/>
<evidence type="ECO:0000256" key="4">
    <source>
        <dbReference type="ARBA" id="ARBA00023052"/>
    </source>
</evidence>
<evidence type="ECO:0000313" key="9">
    <source>
        <dbReference type="Proteomes" id="UP000277108"/>
    </source>
</evidence>
<dbReference type="RefSeq" id="WP_123807236.1">
    <property type="nucleotide sequence ID" value="NZ_RKRK01000002.1"/>
</dbReference>
<comment type="cofactor">
    <cofactor evidence="6">
        <name>thiamine diphosphate</name>
        <dbReference type="ChEBI" id="CHEBI:58937"/>
    </cofactor>
    <text evidence="6">Binds 1 thiamine pyrophosphate per subunit.</text>
</comment>
<evidence type="ECO:0000256" key="5">
    <source>
        <dbReference type="ARBA" id="ARBA00023211"/>
    </source>
</evidence>
<keyword evidence="6" id="KW-0474">Menaquinone biosynthesis</keyword>
<dbReference type="Gene3D" id="3.40.50.1220">
    <property type="entry name" value="TPP-binding domain"/>
    <property type="match status" value="1"/>
</dbReference>
<dbReference type="Gene3D" id="3.40.50.970">
    <property type="match status" value="2"/>
</dbReference>
<sequence length="636" mass="72595">MLNKHLTKYVEVFVQSIVDQGIKEVVISPGSRSTPLALACEIHPLIRTWIHPDERSAAFFALGRSQGTSNAIGLICTSGTAASNYLPAITEAGLMHRKLLIMTTDRPFELTQIGAPQAIDQTYMYQNYVSQSVNFPVADGSVETLQGVQQKIYQTLSYMIDVSNGPVHYNIQFREPLMVDIEYLEERFKLNTAHENNTNENSTNKSKVMNSMQMTADSMLYLIDSIMKHDKVLFIVGSMMEDSLDNIIKLSNDFHIPLMADMLSHYRSISNPSNFQVFEYDSIFKSSIKEQVKPDLIVKFGRPQLSKSTNLWLKAQSCKQLLIQPSHQLADVFPNHFDQILYGQLSLNTSDLDGLYSIVLNANKGIEDKEVNKEIADKKNENTDIQHQFAQQLINLDHTITKLKDEFLANYSNDELNLLNKFLSTYLSERNLMTLTIGNSMPIRYLDLLTNEHTYKIYSNRGANGIDGIISTGLAIGMEEPSLLIVGDLTFYHDSNGLLMHKLYGSQTDIVLLNNNGGGIFHHLPQSKDERYFERLFGTPMDLDFEHYAKLYHFNYVSFETADDIKKYFTTSQSTSKLSVDLDNKIMDQNKQNKQNTLKGQYERTIFEIKTNRQYNTEMFKLLNENINKGIQHVEF</sequence>
<comment type="pathway">
    <text evidence="6">Quinol/quinone metabolism; menaquinone biosynthesis.</text>
</comment>
<keyword evidence="5 6" id="KW-0464">Manganese</keyword>
<evidence type="ECO:0000256" key="2">
    <source>
        <dbReference type="ARBA" id="ARBA00022723"/>
    </source>
</evidence>
<dbReference type="NCBIfam" id="TIGR00173">
    <property type="entry name" value="menD"/>
    <property type="match status" value="1"/>
</dbReference>
<dbReference type="UniPathway" id="UPA00079"/>
<keyword evidence="3 6" id="KW-0460">Magnesium</keyword>
<evidence type="ECO:0000313" key="8">
    <source>
        <dbReference type="EMBL" id="RPF57643.1"/>
    </source>
</evidence>
<dbReference type="PANTHER" id="PTHR42916:SF1">
    <property type="entry name" value="PROTEIN PHYLLO, CHLOROPLASTIC"/>
    <property type="match status" value="1"/>
</dbReference>
<dbReference type="GO" id="GO:0009234">
    <property type="term" value="P:menaquinone biosynthetic process"/>
    <property type="evidence" value="ECO:0007669"/>
    <property type="project" value="UniProtKB-UniRule"/>
</dbReference>
<dbReference type="GO" id="GO:0030145">
    <property type="term" value="F:manganese ion binding"/>
    <property type="evidence" value="ECO:0007669"/>
    <property type="project" value="UniProtKB-UniRule"/>
</dbReference>
<dbReference type="HAMAP" id="MF_01659">
    <property type="entry name" value="MenD"/>
    <property type="match status" value="1"/>
</dbReference>
<dbReference type="CDD" id="cd07037">
    <property type="entry name" value="TPP_PYR_MenD"/>
    <property type="match status" value="1"/>
</dbReference>
<keyword evidence="2 6" id="KW-0479">Metal-binding</keyword>
<comment type="pathway">
    <text evidence="6">Quinol/quinone metabolism; 1,4-dihydroxy-2-naphthoate biosynthesis; 1,4-dihydroxy-2-naphthoate from chorismate: step 2/7.</text>
</comment>
<dbReference type="GO" id="GO:0030976">
    <property type="term" value="F:thiamine pyrophosphate binding"/>
    <property type="evidence" value="ECO:0007669"/>
    <property type="project" value="UniProtKB-UniRule"/>
</dbReference>
<dbReference type="OrthoDB" id="9791859at2"/>
<evidence type="ECO:0000256" key="3">
    <source>
        <dbReference type="ARBA" id="ARBA00022842"/>
    </source>
</evidence>
<comment type="cofactor">
    <cofactor evidence="6">
        <name>Mg(2+)</name>
        <dbReference type="ChEBI" id="CHEBI:18420"/>
    </cofactor>
    <cofactor evidence="6">
        <name>Mn(2+)</name>
        <dbReference type="ChEBI" id="CHEBI:29035"/>
    </cofactor>
</comment>
<comment type="caution">
    <text evidence="8">The sequence shown here is derived from an EMBL/GenBank/DDBJ whole genome shotgun (WGS) entry which is preliminary data.</text>
</comment>
<dbReference type="PANTHER" id="PTHR42916">
    <property type="entry name" value="2-SUCCINYL-5-ENOLPYRUVYL-6-HYDROXY-3-CYCLOHEXENE-1-CARBOXYLATE SYNTHASE"/>
    <property type="match status" value="1"/>
</dbReference>
<organism evidence="8 9">
    <name type="scientific">Abyssicoccus albus</name>
    <dbReference type="NCBI Taxonomy" id="1817405"/>
    <lineage>
        <taxon>Bacteria</taxon>
        <taxon>Bacillati</taxon>
        <taxon>Bacillota</taxon>
        <taxon>Bacilli</taxon>
        <taxon>Bacillales</taxon>
        <taxon>Abyssicoccaceae</taxon>
    </lineage>
</organism>
<dbReference type="EC" id="2.2.1.9" evidence="6"/>
<accession>A0A3N5BJ54</accession>
<dbReference type="Proteomes" id="UP000277108">
    <property type="component" value="Unassembled WGS sequence"/>
</dbReference>
<evidence type="ECO:0000256" key="6">
    <source>
        <dbReference type="HAMAP-Rule" id="MF_01659"/>
    </source>
</evidence>
<dbReference type="SUPFAM" id="SSF52518">
    <property type="entry name" value="Thiamin diphosphate-binding fold (THDP-binding)"/>
    <property type="match status" value="2"/>
</dbReference>
<dbReference type="InterPro" id="IPR004433">
    <property type="entry name" value="MenaQ_synth_MenD"/>
</dbReference>
<gene>
    <name evidence="6" type="primary">menD</name>
    <name evidence="8" type="ORF">EDD62_0272</name>
</gene>
<protein>
    <recommendedName>
        <fullName evidence="6">2-succinyl-5-enolpyruvyl-6-hydroxy-3-cyclohexene-1-carboxylate synthase</fullName>
        <shortName evidence="6">SEPHCHC synthase</shortName>
        <ecNumber evidence="6">2.2.1.9</ecNumber>
    </recommendedName>
    <alternativeName>
        <fullName evidence="6">Menaquinone biosynthesis protein MenD</fullName>
    </alternativeName>
</protein>
<dbReference type="GO" id="GO:0000287">
    <property type="term" value="F:magnesium ion binding"/>
    <property type="evidence" value="ECO:0007669"/>
    <property type="project" value="UniProtKB-UniRule"/>
</dbReference>
<dbReference type="CDD" id="cd02009">
    <property type="entry name" value="TPP_SHCHC_synthase"/>
    <property type="match status" value="1"/>
</dbReference>
<comment type="similarity">
    <text evidence="6">Belongs to the TPP enzyme family. MenD subfamily.</text>
</comment>
<dbReference type="GO" id="GO:0070204">
    <property type="term" value="F:2-succinyl-5-enolpyruvyl-6-hydroxy-3-cyclohexene-1-carboxylic-acid synthase activity"/>
    <property type="evidence" value="ECO:0007669"/>
    <property type="project" value="UniProtKB-UniRule"/>
</dbReference>
<comment type="subunit">
    <text evidence="6">Homodimer.</text>
</comment>
<dbReference type="InterPro" id="IPR029061">
    <property type="entry name" value="THDP-binding"/>
</dbReference>
<dbReference type="AlphaFoldDB" id="A0A3N5BJ54"/>
<name>A0A3N5BJ54_9BACL</name>
<keyword evidence="1 6" id="KW-0808">Transferase</keyword>
<dbReference type="InterPro" id="IPR012001">
    <property type="entry name" value="Thiamin_PyroP_enz_TPP-bd_dom"/>
</dbReference>
<evidence type="ECO:0000256" key="1">
    <source>
        <dbReference type="ARBA" id="ARBA00022679"/>
    </source>
</evidence>
<keyword evidence="9" id="KW-1185">Reference proteome</keyword>